<reference evidence="1" key="1">
    <citation type="submission" date="2020-06" db="EMBL/GenBank/DDBJ databases">
        <authorList>
            <consortium name="Plant Systems Biology data submission"/>
        </authorList>
    </citation>
    <scope>NUCLEOTIDE SEQUENCE</scope>
    <source>
        <strain evidence="1">D6</strain>
    </source>
</reference>
<dbReference type="AlphaFoldDB" id="A0A9N8DM06"/>
<sequence length="93" mass="10095">MDSATGEEATTYSVVFEGLKLHWQQGLSLSVPEESSSSTDPDDMVCVDWSSVEAVVAVQDDNLNKAPTLLQVTTNTSNQETLLIQFDNGDTLE</sequence>
<proteinExistence type="predicted"/>
<dbReference type="Proteomes" id="UP001153069">
    <property type="component" value="Unassembled WGS sequence"/>
</dbReference>
<evidence type="ECO:0000313" key="1">
    <source>
        <dbReference type="EMBL" id="CAB9503015.1"/>
    </source>
</evidence>
<accession>A0A9N8DM06</accession>
<gene>
    <name evidence="1" type="ORF">SEMRO_153_G069840.1</name>
</gene>
<comment type="caution">
    <text evidence="1">The sequence shown here is derived from an EMBL/GenBank/DDBJ whole genome shotgun (WGS) entry which is preliminary data.</text>
</comment>
<protein>
    <submittedName>
        <fullName evidence="1">Uncharacterized protein</fullName>
    </submittedName>
</protein>
<dbReference type="EMBL" id="CAICTM010000152">
    <property type="protein sequence ID" value="CAB9503015.1"/>
    <property type="molecule type" value="Genomic_DNA"/>
</dbReference>
<organism evidence="1 2">
    <name type="scientific">Seminavis robusta</name>
    <dbReference type="NCBI Taxonomy" id="568900"/>
    <lineage>
        <taxon>Eukaryota</taxon>
        <taxon>Sar</taxon>
        <taxon>Stramenopiles</taxon>
        <taxon>Ochrophyta</taxon>
        <taxon>Bacillariophyta</taxon>
        <taxon>Bacillariophyceae</taxon>
        <taxon>Bacillariophycidae</taxon>
        <taxon>Naviculales</taxon>
        <taxon>Naviculaceae</taxon>
        <taxon>Seminavis</taxon>
    </lineage>
</organism>
<name>A0A9N8DM06_9STRA</name>
<evidence type="ECO:0000313" key="2">
    <source>
        <dbReference type="Proteomes" id="UP001153069"/>
    </source>
</evidence>
<keyword evidence="2" id="KW-1185">Reference proteome</keyword>